<dbReference type="InterPro" id="IPR043504">
    <property type="entry name" value="Peptidase_S1_PA_chymotrypsin"/>
</dbReference>
<keyword evidence="3" id="KW-1185">Reference proteome</keyword>
<sequence length="91" mass="10596">MCEWTPNMLLNDLALVKVKIPKHTETHLITLPAKGNIRKRIGTIHGWEKNKNKNNDSSLILRKYDVTIIENKICEEHFGSLIQKNKSLYKK</sequence>
<dbReference type="SUPFAM" id="SSF50494">
    <property type="entry name" value="Trypsin-like serine proteases"/>
    <property type="match status" value="1"/>
</dbReference>
<name>A0AAV8YSS9_9CUCU</name>
<protein>
    <recommendedName>
        <fullName evidence="1">Peptidase S1 domain-containing protein</fullName>
    </recommendedName>
</protein>
<dbReference type="InterPro" id="IPR001254">
    <property type="entry name" value="Trypsin_dom"/>
</dbReference>
<accession>A0AAV8YSS9</accession>
<evidence type="ECO:0000313" key="3">
    <source>
        <dbReference type="Proteomes" id="UP001162156"/>
    </source>
</evidence>
<reference evidence="2" key="1">
    <citation type="journal article" date="2023" name="Insect Mol. Biol.">
        <title>Genome sequencing provides insights into the evolution of gene families encoding plant cell wall-degrading enzymes in longhorned beetles.</title>
        <authorList>
            <person name="Shin N.R."/>
            <person name="Okamura Y."/>
            <person name="Kirsch R."/>
            <person name="Pauchet Y."/>
        </authorList>
    </citation>
    <scope>NUCLEOTIDE SEQUENCE</scope>
    <source>
        <strain evidence="2">RBIC_L_NR</strain>
    </source>
</reference>
<proteinExistence type="predicted"/>
<evidence type="ECO:0000259" key="1">
    <source>
        <dbReference type="Pfam" id="PF00089"/>
    </source>
</evidence>
<feature type="domain" description="Peptidase S1" evidence="1">
    <location>
        <begin position="4"/>
        <end position="80"/>
    </location>
</feature>
<dbReference type="AlphaFoldDB" id="A0AAV8YSS9"/>
<dbReference type="Proteomes" id="UP001162156">
    <property type="component" value="Unassembled WGS sequence"/>
</dbReference>
<evidence type="ECO:0000313" key="2">
    <source>
        <dbReference type="EMBL" id="KAJ8954473.1"/>
    </source>
</evidence>
<dbReference type="Pfam" id="PF00089">
    <property type="entry name" value="Trypsin"/>
    <property type="match status" value="1"/>
</dbReference>
<dbReference type="InterPro" id="IPR009003">
    <property type="entry name" value="Peptidase_S1_PA"/>
</dbReference>
<gene>
    <name evidence="2" type="ORF">NQ314_007079</name>
</gene>
<organism evidence="2 3">
    <name type="scientific">Rhamnusium bicolor</name>
    <dbReference type="NCBI Taxonomy" id="1586634"/>
    <lineage>
        <taxon>Eukaryota</taxon>
        <taxon>Metazoa</taxon>
        <taxon>Ecdysozoa</taxon>
        <taxon>Arthropoda</taxon>
        <taxon>Hexapoda</taxon>
        <taxon>Insecta</taxon>
        <taxon>Pterygota</taxon>
        <taxon>Neoptera</taxon>
        <taxon>Endopterygota</taxon>
        <taxon>Coleoptera</taxon>
        <taxon>Polyphaga</taxon>
        <taxon>Cucujiformia</taxon>
        <taxon>Chrysomeloidea</taxon>
        <taxon>Cerambycidae</taxon>
        <taxon>Lepturinae</taxon>
        <taxon>Rhagiini</taxon>
        <taxon>Rhamnusium</taxon>
    </lineage>
</organism>
<comment type="caution">
    <text evidence="2">The sequence shown here is derived from an EMBL/GenBank/DDBJ whole genome shotgun (WGS) entry which is preliminary data.</text>
</comment>
<dbReference type="EMBL" id="JANEYF010001920">
    <property type="protein sequence ID" value="KAJ8954473.1"/>
    <property type="molecule type" value="Genomic_DNA"/>
</dbReference>
<dbReference type="GO" id="GO:0004252">
    <property type="term" value="F:serine-type endopeptidase activity"/>
    <property type="evidence" value="ECO:0007669"/>
    <property type="project" value="InterPro"/>
</dbReference>
<dbReference type="GO" id="GO:0006508">
    <property type="term" value="P:proteolysis"/>
    <property type="evidence" value="ECO:0007669"/>
    <property type="project" value="InterPro"/>
</dbReference>
<dbReference type="Gene3D" id="2.40.10.10">
    <property type="entry name" value="Trypsin-like serine proteases"/>
    <property type="match status" value="1"/>
</dbReference>